<gene>
    <name evidence="1" type="ORF">CFH90_18375</name>
</gene>
<dbReference type="EMBL" id="CP022302">
    <property type="protein sequence ID" value="AZN65876.1"/>
    <property type="molecule type" value="Genomic_DNA"/>
</dbReference>
<dbReference type="AlphaFoldDB" id="A0A3S9AQJ4"/>
<proteinExistence type="predicted"/>
<accession>A0A3S9AQJ4</accession>
<dbReference type="GeneID" id="39661719"/>
<dbReference type="Proteomes" id="UP000276980">
    <property type="component" value="Plasmid pIC001D"/>
</dbReference>
<name>A0A3S9AQJ4_ACIJO</name>
<dbReference type="RefSeq" id="WP_126039604.1">
    <property type="nucleotide sequence ID" value="NZ_CP022302.1"/>
</dbReference>
<geneLocation type="plasmid" evidence="2">
    <name>pic001d</name>
</geneLocation>
<keyword evidence="1" id="KW-0614">Plasmid</keyword>
<evidence type="ECO:0000313" key="1">
    <source>
        <dbReference type="EMBL" id="AZN65876.1"/>
    </source>
</evidence>
<evidence type="ECO:0000313" key="2">
    <source>
        <dbReference type="Proteomes" id="UP000276980"/>
    </source>
</evidence>
<protein>
    <submittedName>
        <fullName evidence="1">Uncharacterized protein</fullName>
    </submittedName>
</protein>
<reference evidence="1 2" key="1">
    <citation type="submission" date="2017-06" db="EMBL/GenBank/DDBJ databases">
        <title>Complete Genome Sequence of the Carbazole-Degrading Bacterium Acinetobacter johnsonii IC001.</title>
        <authorList>
            <person name="Vejarano F."/>
            <person name="Suzuki-Minakuchi C."/>
            <person name="Ohtsubo Y."/>
            <person name="Tsuda M."/>
            <person name="Okada K."/>
            <person name="Nojiri H."/>
        </authorList>
    </citation>
    <scope>NUCLEOTIDE SEQUENCE [LARGE SCALE GENOMIC DNA]</scope>
    <source>
        <strain evidence="1 2">IC001</strain>
        <plasmid evidence="2">pic001d</plasmid>
    </source>
</reference>
<organism evidence="1 2">
    <name type="scientific">Acinetobacter johnsonii</name>
    <dbReference type="NCBI Taxonomy" id="40214"/>
    <lineage>
        <taxon>Bacteria</taxon>
        <taxon>Pseudomonadati</taxon>
        <taxon>Pseudomonadota</taxon>
        <taxon>Gammaproteobacteria</taxon>
        <taxon>Moraxellales</taxon>
        <taxon>Moraxellaceae</taxon>
        <taxon>Acinetobacter</taxon>
    </lineage>
</organism>
<sequence length="81" mass="9241">MLIENVVLMYAEKTATGYTAEVELETADGLGFGGSIEFDKDWNYKLGFLNTWVNTDEDRYFVHEVLSSDDFKNDVMSFIPS</sequence>